<dbReference type="EMBL" id="BAABFR010000041">
    <property type="protein sequence ID" value="GAA4395115.1"/>
    <property type="molecule type" value="Genomic_DNA"/>
</dbReference>
<evidence type="ECO:0000256" key="3">
    <source>
        <dbReference type="ARBA" id="ARBA00022827"/>
    </source>
</evidence>
<evidence type="ECO:0000259" key="4">
    <source>
        <dbReference type="Pfam" id="PF01494"/>
    </source>
</evidence>
<comment type="cofactor">
    <cofactor evidence="1">
        <name>FAD</name>
        <dbReference type="ChEBI" id="CHEBI:57692"/>
    </cofactor>
</comment>
<reference evidence="6" key="1">
    <citation type="journal article" date="2019" name="Int. J. Syst. Evol. Microbiol.">
        <title>The Global Catalogue of Microorganisms (GCM) 10K type strain sequencing project: providing services to taxonomists for standard genome sequencing and annotation.</title>
        <authorList>
            <consortium name="The Broad Institute Genomics Platform"/>
            <consortium name="The Broad Institute Genome Sequencing Center for Infectious Disease"/>
            <person name="Wu L."/>
            <person name="Ma J."/>
        </authorList>
    </citation>
    <scope>NUCLEOTIDE SEQUENCE [LARGE SCALE GENOMIC DNA]</scope>
    <source>
        <strain evidence="6">JCM 17688</strain>
    </source>
</reference>
<dbReference type="Proteomes" id="UP001500635">
    <property type="component" value="Unassembled WGS sequence"/>
</dbReference>
<keyword evidence="5" id="KW-0503">Monooxygenase</keyword>
<comment type="caution">
    <text evidence="5">The sequence shown here is derived from an EMBL/GenBank/DDBJ whole genome shotgun (WGS) entry which is preliminary data.</text>
</comment>
<organism evidence="5 6">
    <name type="scientific">Tsukamurella soli</name>
    <dbReference type="NCBI Taxonomy" id="644556"/>
    <lineage>
        <taxon>Bacteria</taxon>
        <taxon>Bacillati</taxon>
        <taxon>Actinomycetota</taxon>
        <taxon>Actinomycetes</taxon>
        <taxon>Mycobacteriales</taxon>
        <taxon>Tsukamurellaceae</taxon>
        <taxon>Tsukamurella</taxon>
    </lineage>
</organism>
<dbReference type="SUPFAM" id="SSF51905">
    <property type="entry name" value="FAD/NAD(P)-binding domain"/>
    <property type="match status" value="1"/>
</dbReference>
<keyword evidence="3" id="KW-0274">FAD</keyword>
<evidence type="ECO:0000313" key="6">
    <source>
        <dbReference type="Proteomes" id="UP001500635"/>
    </source>
</evidence>
<dbReference type="Pfam" id="PF01494">
    <property type="entry name" value="FAD_binding_3"/>
    <property type="match status" value="1"/>
</dbReference>
<dbReference type="InterPro" id="IPR036188">
    <property type="entry name" value="FAD/NAD-bd_sf"/>
</dbReference>
<dbReference type="Gene3D" id="3.30.70.2450">
    <property type="match status" value="1"/>
</dbReference>
<evidence type="ECO:0000313" key="5">
    <source>
        <dbReference type="EMBL" id="GAA4395115.1"/>
    </source>
</evidence>
<dbReference type="PANTHER" id="PTHR43004:SF19">
    <property type="entry name" value="BINDING MONOOXYGENASE, PUTATIVE (JCVI)-RELATED"/>
    <property type="match status" value="1"/>
</dbReference>
<feature type="domain" description="FAD-binding" evidence="4">
    <location>
        <begin position="3"/>
        <end position="334"/>
    </location>
</feature>
<sequence length="486" mass="51877">MNDVIIVGAGPTGLMLAAELRLQGVEVTVLERDPVPTPVVRSLGMHARSIEIMDSRGLLARCLAEGRKYPPMGFFAAGSGPEPAELDTAHGFVLGLPQPVTDRILAAHAVEQGAEIRRGTEVVGLAQDADGVTVELGDGTRLRSRYLVGADGGRSTVRKLLGVGFPGEPSTADTLLAEIELAAPPDEITAVTAEVRKTQVRFGVGSLGDGLFRVVVPAAAVTDDRTVAPTLDELRHRLIATAGTDFGAHSPRWLSRFGNSTRLAERYRVGRVLLAGDAAHVHPPIGGQGLNLGVQDAFNLGWKLAAEVAGWAPAALLDSYQAERRPVAVAVLDTTRAHMELASVEPGAQAARRLVTELMTLPGVGRYLTEKIAALSVRYDLGDDNDRVGRHMPDVALGHGRLYERMRTGRGLLVDTTGRLSAARWTGRVDTVAAHVDALGHPALLLRPDGHVAWVGDAQRELDGRLERWFGAPRITCARGSSPRRR</sequence>
<dbReference type="PRINTS" id="PR00420">
    <property type="entry name" value="RNGMNOXGNASE"/>
</dbReference>
<dbReference type="Pfam" id="PF21274">
    <property type="entry name" value="Rng_hyd_C"/>
    <property type="match status" value="1"/>
</dbReference>
<evidence type="ECO:0000256" key="1">
    <source>
        <dbReference type="ARBA" id="ARBA00001974"/>
    </source>
</evidence>
<name>A0ABP8JRU1_9ACTN</name>
<dbReference type="Gene3D" id="3.40.30.120">
    <property type="match status" value="1"/>
</dbReference>
<dbReference type="InterPro" id="IPR002938">
    <property type="entry name" value="FAD-bd"/>
</dbReference>
<proteinExistence type="predicted"/>
<accession>A0ABP8JRU1</accession>
<evidence type="ECO:0000256" key="2">
    <source>
        <dbReference type="ARBA" id="ARBA00022630"/>
    </source>
</evidence>
<keyword evidence="2" id="KW-0285">Flavoprotein</keyword>
<dbReference type="InterPro" id="IPR050641">
    <property type="entry name" value="RIFMO-like"/>
</dbReference>
<dbReference type="RefSeq" id="WP_344996817.1">
    <property type="nucleotide sequence ID" value="NZ_BAABFR010000041.1"/>
</dbReference>
<dbReference type="PANTHER" id="PTHR43004">
    <property type="entry name" value="TRK SYSTEM POTASSIUM UPTAKE PROTEIN"/>
    <property type="match status" value="1"/>
</dbReference>
<keyword evidence="5" id="KW-0560">Oxidoreductase</keyword>
<dbReference type="GO" id="GO:0004497">
    <property type="term" value="F:monooxygenase activity"/>
    <property type="evidence" value="ECO:0007669"/>
    <property type="project" value="UniProtKB-KW"/>
</dbReference>
<gene>
    <name evidence="5" type="primary">rox</name>
    <name evidence="5" type="ORF">GCM10023147_27940</name>
</gene>
<dbReference type="Gene3D" id="3.50.50.60">
    <property type="entry name" value="FAD/NAD(P)-binding domain"/>
    <property type="match status" value="1"/>
</dbReference>
<keyword evidence="6" id="KW-1185">Reference proteome</keyword>
<protein>
    <submittedName>
        <fullName evidence="5">Rifampin monooxygenase</fullName>
    </submittedName>
</protein>